<dbReference type="Gene3D" id="3.40.109.10">
    <property type="entry name" value="NADH Oxidase"/>
    <property type="match status" value="1"/>
</dbReference>
<keyword evidence="3" id="KW-0288">FMN</keyword>
<dbReference type="InterPro" id="IPR016446">
    <property type="entry name" value="Flavin_OxRdtase_Frp"/>
</dbReference>
<dbReference type="PATRIC" id="fig|1041521.3.peg.590"/>
<evidence type="ECO:0000256" key="1">
    <source>
        <dbReference type="ARBA" id="ARBA00008366"/>
    </source>
</evidence>
<feature type="domain" description="Nitroreductase" evidence="5">
    <location>
        <begin position="13"/>
        <end position="134"/>
    </location>
</feature>
<dbReference type="Proteomes" id="UP000003074">
    <property type="component" value="Unassembled WGS sequence"/>
</dbReference>
<dbReference type="PANTHER" id="PTHR43425">
    <property type="entry name" value="OXYGEN-INSENSITIVE NADPH NITROREDUCTASE"/>
    <property type="match status" value="1"/>
</dbReference>
<keyword evidence="4" id="KW-0560">Oxidoreductase</keyword>
<reference evidence="6 7" key="1">
    <citation type="journal article" date="2011" name="J. Bacteriol.">
        <title>Genome Sequence of Lactobacillus salivarius GJ-24, a Probiotic Strain Isolated from Healthy Adult Intestine.</title>
        <authorList>
            <person name="Cho Y.J."/>
            <person name="Choi J.K."/>
            <person name="Kim J.H."/>
            <person name="Lim Y.S."/>
            <person name="Ham J.S."/>
            <person name="Kang D.K."/>
            <person name="Chun J."/>
            <person name="Paik H.D."/>
            <person name="Kim G.B."/>
        </authorList>
    </citation>
    <scope>NUCLEOTIDE SEQUENCE [LARGE SCALE GENOMIC DNA]</scope>
    <source>
        <strain evidence="6 7">GJ-24</strain>
    </source>
</reference>
<evidence type="ECO:0000313" key="7">
    <source>
        <dbReference type="Proteomes" id="UP000003074"/>
    </source>
</evidence>
<protein>
    <submittedName>
        <fullName evidence="6">Flavin reductase</fullName>
    </submittedName>
</protein>
<dbReference type="EMBL" id="AFOI01000002">
    <property type="protein sequence ID" value="EGM52167.1"/>
    <property type="molecule type" value="Genomic_DNA"/>
</dbReference>
<dbReference type="InterPro" id="IPR000415">
    <property type="entry name" value="Nitroreductase-like"/>
</dbReference>
<evidence type="ECO:0000256" key="3">
    <source>
        <dbReference type="ARBA" id="ARBA00022643"/>
    </source>
</evidence>
<evidence type="ECO:0000313" key="6">
    <source>
        <dbReference type="EMBL" id="EGM52167.1"/>
    </source>
</evidence>
<gene>
    <name evidence="6" type="ORF">LSGJ_00587</name>
</gene>
<evidence type="ECO:0000256" key="2">
    <source>
        <dbReference type="ARBA" id="ARBA00022630"/>
    </source>
</evidence>
<dbReference type="SUPFAM" id="SSF55469">
    <property type="entry name" value="FMN-dependent nitroreductase-like"/>
    <property type="match status" value="1"/>
</dbReference>
<evidence type="ECO:0000256" key="4">
    <source>
        <dbReference type="ARBA" id="ARBA00023002"/>
    </source>
</evidence>
<keyword evidence="2" id="KW-0285">Flavoprotein</keyword>
<evidence type="ECO:0000259" key="5">
    <source>
        <dbReference type="Pfam" id="PF00881"/>
    </source>
</evidence>
<proteinExistence type="inferred from homology"/>
<sequence>MMNLNDTIKTQLNHRSIRHFKNQQLDKETLNTLYEVANHTASSQFLQQFSIIHVTDKNKRTKLAEICNQPPVSENGELFIFLIDLHRNVKLRQEANLDDGRLHTMDLYLQGLSDATLAVQNMYLAAESLGLGGVHSQ</sequence>
<name>F7QTS8_9LACO</name>
<dbReference type="InterPro" id="IPR029479">
    <property type="entry name" value="Nitroreductase"/>
</dbReference>
<dbReference type="AlphaFoldDB" id="F7QTS8"/>
<dbReference type="GO" id="GO:0016491">
    <property type="term" value="F:oxidoreductase activity"/>
    <property type="evidence" value="ECO:0007669"/>
    <property type="project" value="UniProtKB-KW"/>
</dbReference>
<organism evidence="6 7">
    <name type="scientific">Ligilactobacillus salivarius GJ-24</name>
    <dbReference type="NCBI Taxonomy" id="1041521"/>
    <lineage>
        <taxon>Bacteria</taxon>
        <taxon>Bacillati</taxon>
        <taxon>Bacillota</taxon>
        <taxon>Bacilli</taxon>
        <taxon>Lactobacillales</taxon>
        <taxon>Lactobacillaceae</taxon>
        <taxon>Ligilactobacillus</taxon>
    </lineage>
</organism>
<dbReference type="PANTHER" id="PTHR43425:SF2">
    <property type="entry name" value="OXYGEN-INSENSITIVE NADPH NITROREDUCTASE"/>
    <property type="match status" value="1"/>
</dbReference>
<comment type="similarity">
    <text evidence="1">Belongs to the flavin oxidoreductase frp family.</text>
</comment>
<comment type="caution">
    <text evidence="6">The sequence shown here is derived from an EMBL/GenBank/DDBJ whole genome shotgun (WGS) entry which is preliminary data.</text>
</comment>
<accession>F7QTS8</accession>
<dbReference type="Pfam" id="PF00881">
    <property type="entry name" value="Nitroreductase"/>
    <property type="match status" value="1"/>
</dbReference>